<dbReference type="SUPFAM" id="SSF143120">
    <property type="entry name" value="YefM-like"/>
    <property type="match status" value="1"/>
</dbReference>
<dbReference type="EMBL" id="CAFBIY010000107">
    <property type="protein sequence ID" value="CAB4852032.1"/>
    <property type="molecule type" value="Genomic_DNA"/>
</dbReference>
<evidence type="ECO:0000313" key="5">
    <source>
        <dbReference type="EMBL" id="CAB4944862.1"/>
    </source>
</evidence>
<evidence type="ECO:0000313" key="6">
    <source>
        <dbReference type="EMBL" id="CAB5002719.1"/>
    </source>
</evidence>
<dbReference type="InterPro" id="IPR036165">
    <property type="entry name" value="YefM-like_sf"/>
</dbReference>
<evidence type="ECO:0000313" key="4">
    <source>
        <dbReference type="EMBL" id="CAB4852032.1"/>
    </source>
</evidence>
<dbReference type="EMBL" id="CAEZYF010000029">
    <property type="protein sequence ID" value="CAB4743548.1"/>
    <property type="molecule type" value="Genomic_DNA"/>
</dbReference>
<evidence type="ECO:0000313" key="3">
    <source>
        <dbReference type="EMBL" id="CAB4743548.1"/>
    </source>
</evidence>
<evidence type="ECO:0000256" key="1">
    <source>
        <dbReference type="ARBA" id="ARBA00009981"/>
    </source>
</evidence>
<gene>
    <name evidence="3" type="ORF">UFOPK2656_03073</name>
    <name evidence="4" type="ORF">UFOPK3267_01852</name>
    <name evidence="5" type="ORF">UFOPK3651_02446</name>
    <name evidence="6" type="ORF">UFOPK3931_02262</name>
    <name evidence="2" type="ORF">UFOPK4189_03442</name>
</gene>
<proteinExistence type="inferred from homology"/>
<dbReference type="AlphaFoldDB" id="A0A6J7C1W6"/>
<dbReference type="EMBL" id="CAESGF010000042">
    <property type="protein sequence ID" value="CAB4365700.1"/>
    <property type="molecule type" value="Genomic_DNA"/>
</dbReference>
<name>A0A6J7C1W6_9ZZZZ</name>
<reference evidence="4" key="1">
    <citation type="submission" date="2020-05" db="EMBL/GenBank/DDBJ databases">
        <authorList>
            <person name="Chiriac C."/>
            <person name="Salcher M."/>
            <person name="Ghai R."/>
            <person name="Kavagutti S V."/>
        </authorList>
    </citation>
    <scope>NUCLEOTIDE SEQUENCE</scope>
</reference>
<organism evidence="4">
    <name type="scientific">freshwater metagenome</name>
    <dbReference type="NCBI Taxonomy" id="449393"/>
    <lineage>
        <taxon>unclassified sequences</taxon>
        <taxon>metagenomes</taxon>
        <taxon>ecological metagenomes</taxon>
    </lineage>
</organism>
<dbReference type="NCBIfam" id="TIGR01552">
    <property type="entry name" value="phd_fam"/>
    <property type="match status" value="1"/>
</dbReference>
<dbReference type="EMBL" id="CAFBOL010000074">
    <property type="protein sequence ID" value="CAB5002719.1"/>
    <property type="molecule type" value="Genomic_DNA"/>
</dbReference>
<sequence length="72" mass="7502">MSDPAVPASVFKARCLALLDEVATTHRSLVITKHGVPVARVVPIDNLVVGHGSVTLQADEDADYFTASAEGA</sequence>
<protein>
    <submittedName>
        <fullName evidence="4">Unannotated protein</fullName>
    </submittedName>
</protein>
<dbReference type="EMBL" id="CAFBMT010000015">
    <property type="protein sequence ID" value="CAB4944862.1"/>
    <property type="molecule type" value="Genomic_DNA"/>
</dbReference>
<evidence type="ECO:0000313" key="2">
    <source>
        <dbReference type="EMBL" id="CAB4365700.1"/>
    </source>
</evidence>
<dbReference type="Gene3D" id="3.40.1620.10">
    <property type="entry name" value="YefM-like domain"/>
    <property type="match status" value="1"/>
</dbReference>
<comment type="similarity">
    <text evidence="1">Belongs to the phD/YefM antitoxin family.</text>
</comment>
<dbReference type="Pfam" id="PF02604">
    <property type="entry name" value="PhdYeFM_antitox"/>
    <property type="match status" value="1"/>
</dbReference>
<dbReference type="InterPro" id="IPR006442">
    <property type="entry name" value="Antitoxin_Phd/YefM"/>
</dbReference>
<accession>A0A6J7C1W6</accession>